<feature type="chain" id="PRO_5002433403" evidence="1">
    <location>
        <begin position="23"/>
        <end position="41"/>
    </location>
</feature>
<feature type="signal peptide" evidence="1">
    <location>
        <begin position="1"/>
        <end position="22"/>
    </location>
</feature>
<organism evidence="2">
    <name type="scientific">Anguilla anguilla</name>
    <name type="common">European freshwater eel</name>
    <name type="synonym">Muraena anguilla</name>
    <dbReference type="NCBI Taxonomy" id="7936"/>
    <lineage>
        <taxon>Eukaryota</taxon>
        <taxon>Metazoa</taxon>
        <taxon>Chordata</taxon>
        <taxon>Craniata</taxon>
        <taxon>Vertebrata</taxon>
        <taxon>Euteleostomi</taxon>
        <taxon>Actinopterygii</taxon>
        <taxon>Neopterygii</taxon>
        <taxon>Teleostei</taxon>
        <taxon>Anguilliformes</taxon>
        <taxon>Anguillidae</taxon>
        <taxon>Anguilla</taxon>
    </lineage>
</organism>
<evidence type="ECO:0000256" key="1">
    <source>
        <dbReference type="SAM" id="SignalP"/>
    </source>
</evidence>
<proteinExistence type="predicted"/>
<evidence type="ECO:0000313" key="2">
    <source>
        <dbReference type="EMBL" id="JAH52978.1"/>
    </source>
</evidence>
<name>A0A0E9TJS1_ANGAN</name>
<keyword evidence="1" id="KW-0732">Signal</keyword>
<dbReference type="AlphaFoldDB" id="A0A0E9TJS1"/>
<reference evidence="2" key="1">
    <citation type="submission" date="2014-11" db="EMBL/GenBank/DDBJ databases">
        <authorList>
            <person name="Amaro Gonzalez C."/>
        </authorList>
    </citation>
    <scope>NUCLEOTIDE SEQUENCE</scope>
</reference>
<accession>A0A0E9TJS1</accession>
<protein>
    <submittedName>
        <fullName evidence="2">Uncharacterized protein</fullName>
    </submittedName>
</protein>
<dbReference type="EMBL" id="GBXM01055599">
    <property type="protein sequence ID" value="JAH52978.1"/>
    <property type="molecule type" value="Transcribed_RNA"/>
</dbReference>
<reference evidence="2" key="2">
    <citation type="journal article" date="2015" name="Fish Shellfish Immunol.">
        <title>Early steps in the European eel (Anguilla anguilla)-Vibrio vulnificus interaction in the gills: Role of the RtxA13 toxin.</title>
        <authorList>
            <person name="Callol A."/>
            <person name="Pajuelo D."/>
            <person name="Ebbesson L."/>
            <person name="Teles M."/>
            <person name="MacKenzie S."/>
            <person name="Amaro C."/>
        </authorList>
    </citation>
    <scope>NUCLEOTIDE SEQUENCE</scope>
</reference>
<sequence length="41" mass="4745">MSGLGLALALYICIWMTQFLEGRPPSHVFRSFSVKYIFHNI</sequence>